<dbReference type="RefSeq" id="WP_103887817.1">
    <property type="nucleotide sequence ID" value="NZ_FNVU01000010.1"/>
</dbReference>
<dbReference type="OrthoDB" id="3855545at2"/>
<proteinExistence type="predicted"/>
<keyword evidence="2" id="KW-1185">Reference proteome</keyword>
<dbReference type="EMBL" id="FNVU01000010">
    <property type="protein sequence ID" value="SEG75737.1"/>
    <property type="molecule type" value="Genomic_DNA"/>
</dbReference>
<protein>
    <submittedName>
        <fullName evidence="1">Uncharacterized protein</fullName>
    </submittedName>
</protein>
<gene>
    <name evidence="1" type="ORF">SAMN05216223_1108</name>
</gene>
<organism evidence="1 2">
    <name type="scientific">Actinacidiphila yanglinensis</name>
    <dbReference type="NCBI Taxonomy" id="310779"/>
    <lineage>
        <taxon>Bacteria</taxon>
        <taxon>Bacillati</taxon>
        <taxon>Actinomycetota</taxon>
        <taxon>Actinomycetes</taxon>
        <taxon>Kitasatosporales</taxon>
        <taxon>Streptomycetaceae</taxon>
        <taxon>Actinacidiphila</taxon>
    </lineage>
</organism>
<sequence>MVRCGVCGSERLGPLGELMTDSRVGDQRHLSLRFPRPGLLRPRPEYWARQGRACLSCGAVTAFLSPAELRRHRADADQLVEPEQPPD</sequence>
<reference evidence="1 2" key="1">
    <citation type="submission" date="2016-10" db="EMBL/GenBank/DDBJ databases">
        <authorList>
            <person name="de Groot N.N."/>
        </authorList>
    </citation>
    <scope>NUCLEOTIDE SEQUENCE [LARGE SCALE GENOMIC DNA]</scope>
    <source>
        <strain evidence="1 2">CGMCC 4.2023</strain>
    </source>
</reference>
<accession>A0A1H6CSI1</accession>
<dbReference type="AlphaFoldDB" id="A0A1H6CSI1"/>
<dbReference type="Proteomes" id="UP000236754">
    <property type="component" value="Unassembled WGS sequence"/>
</dbReference>
<evidence type="ECO:0000313" key="1">
    <source>
        <dbReference type="EMBL" id="SEG75737.1"/>
    </source>
</evidence>
<evidence type="ECO:0000313" key="2">
    <source>
        <dbReference type="Proteomes" id="UP000236754"/>
    </source>
</evidence>
<name>A0A1H6CSI1_9ACTN</name>